<dbReference type="InterPro" id="IPR045864">
    <property type="entry name" value="aa-tRNA-synth_II/BPL/LPL"/>
</dbReference>
<evidence type="ECO:0000313" key="3">
    <source>
        <dbReference type="Proteomes" id="UP000254924"/>
    </source>
</evidence>
<dbReference type="Proteomes" id="UP000254924">
    <property type="component" value="Unassembled WGS sequence"/>
</dbReference>
<organism evidence="2 3">
    <name type="scientific">Streptococcus hyointestinalis</name>
    <dbReference type="NCBI Taxonomy" id="1337"/>
    <lineage>
        <taxon>Bacteria</taxon>
        <taxon>Bacillati</taxon>
        <taxon>Bacillota</taxon>
        <taxon>Bacilli</taxon>
        <taxon>Lactobacillales</taxon>
        <taxon>Streptococcaceae</taxon>
        <taxon>Streptococcus</taxon>
    </lineage>
</organism>
<dbReference type="GO" id="GO:0016757">
    <property type="term" value="F:glycosyltransferase activity"/>
    <property type="evidence" value="ECO:0007669"/>
    <property type="project" value="UniProtKB-KW"/>
</dbReference>
<keyword evidence="2" id="KW-0328">Glycosyltransferase</keyword>
<feature type="domain" description="Class II Histidinyl-tRNA synthetase (HisRS)-like catalytic core" evidence="1">
    <location>
        <begin position="9"/>
        <end position="82"/>
    </location>
</feature>
<proteinExistence type="predicted"/>
<accession>A0A380KFR6</accession>
<evidence type="ECO:0000313" key="2">
    <source>
        <dbReference type="EMBL" id="SUN62996.1"/>
    </source>
</evidence>
<name>A0A380KFR6_9STRE</name>
<dbReference type="EMBL" id="UHFN01000007">
    <property type="protein sequence ID" value="SUN62996.1"/>
    <property type="molecule type" value="Genomic_DNA"/>
</dbReference>
<dbReference type="InterPro" id="IPR041715">
    <property type="entry name" value="HisRS-like_core"/>
</dbReference>
<reference evidence="2 3" key="1">
    <citation type="submission" date="2018-06" db="EMBL/GenBank/DDBJ databases">
        <authorList>
            <consortium name="Pathogen Informatics"/>
            <person name="Doyle S."/>
        </authorList>
    </citation>
    <scope>NUCLEOTIDE SEQUENCE [LARGE SCALE GENOMIC DNA]</scope>
    <source>
        <strain evidence="2 3">NCTC12224</strain>
    </source>
</reference>
<dbReference type="GO" id="GO:0140096">
    <property type="term" value="F:catalytic activity, acting on a protein"/>
    <property type="evidence" value="ECO:0007669"/>
    <property type="project" value="UniProtKB-ARBA"/>
</dbReference>
<gene>
    <name evidence="2" type="primary">hisZ_2</name>
    <name evidence="2" type="ORF">NCTC12224_02172</name>
</gene>
<keyword evidence="2" id="KW-0808">Transferase</keyword>
<dbReference type="SUPFAM" id="SSF55681">
    <property type="entry name" value="Class II aaRS and biotin synthetases"/>
    <property type="match status" value="1"/>
</dbReference>
<dbReference type="Pfam" id="PF13393">
    <property type="entry name" value="tRNA-synt_His"/>
    <property type="match status" value="1"/>
</dbReference>
<protein>
    <submittedName>
        <fullName evidence="2">ATP phosphoribosyltransferase regulatory subunit</fullName>
    </submittedName>
</protein>
<dbReference type="Gene3D" id="3.30.930.10">
    <property type="entry name" value="Bira Bifunctional Protein, Domain 2"/>
    <property type="match status" value="1"/>
</dbReference>
<evidence type="ECO:0000259" key="1">
    <source>
        <dbReference type="Pfam" id="PF13393"/>
    </source>
</evidence>
<sequence>MNKTTLPTGMHDKLFKRARASYEIERTMSDLLIGRGFNRVETPTIEHFEVFSDHVASDQYIFFGADGALLTLRPDVTSQIGASLIRHRSSHRLSFLIRERCLDAMRICVGLKMKARRQELSLWAMRRA</sequence>
<keyword evidence="3" id="KW-1185">Reference proteome</keyword>
<dbReference type="AlphaFoldDB" id="A0A380KFR6"/>